<evidence type="ECO:0000313" key="3">
    <source>
        <dbReference type="Proteomes" id="UP000479710"/>
    </source>
</evidence>
<evidence type="ECO:0000313" key="2">
    <source>
        <dbReference type="EMBL" id="KAF0913209.1"/>
    </source>
</evidence>
<name>A0A6G1DLA1_9ORYZ</name>
<dbReference type="EMBL" id="SPHZ02000006">
    <property type="protein sequence ID" value="KAF0913209.1"/>
    <property type="molecule type" value="Genomic_DNA"/>
</dbReference>
<dbReference type="Proteomes" id="UP000479710">
    <property type="component" value="Unassembled WGS sequence"/>
</dbReference>
<comment type="caution">
    <text evidence="2">The sequence shown here is derived from an EMBL/GenBank/DDBJ whole genome shotgun (WGS) entry which is preliminary data.</text>
</comment>
<protein>
    <submittedName>
        <fullName evidence="2">Uncharacterized protein</fullName>
    </submittedName>
</protein>
<accession>A0A6G1DLA1</accession>
<organism evidence="2 3">
    <name type="scientific">Oryza meyeriana var. granulata</name>
    <dbReference type="NCBI Taxonomy" id="110450"/>
    <lineage>
        <taxon>Eukaryota</taxon>
        <taxon>Viridiplantae</taxon>
        <taxon>Streptophyta</taxon>
        <taxon>Embryophyta</taxon>
        <taxon>Tracheophyta</taxon>
        <taxon>Spermatophyta</taxon>
        <taxon>Magnoliopsida</taxon>
        <taxon>Liliopsida</taxon>
        <taxon>Poales</taxon>
        <taxon>Poaceae</taxon>
        <taxon>BOP clade</taxon>
        <taxon>Oryzoideae</taxon>
        <taxon>Oryzeae</taxon>
        <taxon>Oryzinae</taxon>
        <taxon>Oryza</taxon>
        <taxon>Oryza meyeriana</taxon>
    </lineage>
</organism>
<proteinExistence type="predicted"/>
<feature type="region of interest" description="Disordered" evidence="1">
    <location>
        <begin position="1"/>
        <end position="21"/>
    </location>
</feature>
<dbReference type="AlphaFoldDB" id="A0A6G1DLA1"/>
<sequence length="61" mass="6103">MEKPGSSGSSTGSGTSAARVGSGISVVRTTTLATWTGATMGHPRMLNLLTKMTLALFGSSS</sequence>
<evidence type="ECO:0000256" key="1">
    <source>
        <dbReference type="SAM" id="MobiDB-lite"/>
    </source>
</evidence>
<gene>
    <name evidence="2" type="ORF">E2562_020372</name>
</gene>
<reference evidence="2 3" key="1">
    <citation type="submission" date="2019-11" db="EMBL/GenBank/DDBJ databases">
        <title>Whole genome sequence of Oryza granulata.</title>
        <authorList>
            <person name="Li W."/>
        </authorList>
    </citation>
    <scope>NUCLEOTIDE SEQUENCE [LARGE SCALE GENOMIC DNA]</scope>
    <source>
        <strain evidence="3">cv. Menghai</strain>
        <tissue evidence="2">Leaf</tissue>
    </source>
</reference>
<keyword evidence="3" id="KW-1185">Reference proteome</keyword>